<dbReference type="EMBL" id="FOSH01000001">
    <property type="protein sequence ID" value="SFJ80137.1"/>
    <property type="molecule type" value="Genomic_DNA"/>
</dbReference>
<proteinExistence type="predicted"/>
<name>A0A1I3UED7_9GAMM</name>
<accession>A0A1I3UED7</accession>
<dbReference type="STRING" id="45496.SAMN04488079_101257"/>
<dbReference type="RefSeq" id="WP_091711371.1">
    <property type="nucleotide sequence ID" value="NZ_FOSH01000001.1"/>
</dbReference>
<sequence>MTDLIIHKNEKYIEEDLAYYFSDQRDVNNQIRPNQNIYSLTPDSQHFDLDFNDGKIGNLFFPFAPYSIDRIYIGISFPLFSNNWGTAFLRHLMTRVKPEGSVILPVYPEMQAGEKNFWSRSFLENNFLSRSRWKGISNIWAENDGVMSLRIGRKFPVETKSILAFFFEEAGNKVLRLSISSNSAPTQTIDQILFNLGQRYWKAANEYAITERVIYDYFGMKRPVSLCEIDNHNGLIALESLLSNYINVSKAVSLITKDPEKSFNEPEELTNRYHSETNTRFVPVTSTAEDALNVAPSYDIVCIFNIESSQIIPNRINELIALALDKLSPGGIVIVYEEQGLSSEITQVLDAYERVTYYSSYVASKLNANEAISHYCSSIEEELVTENSGRQKAFRVIQR</sequence>
<evidence type="ECO:0008006" key="3">
    <source>
        <dbReference type="Google" id="ProtNLM"/>
    </source>
</evidence>
<gene>
    <name evidence="1" type="ORF">SAMN04488079_101257</name>
</gene>
<dbReference type="OrthoDB" id="1708031at2"/>
<keyword evidence="2" id="KW-1185">Reference proteome</keyword>
<organism evidence="1 2">
    <name type="scientific">Methylophaga sulfidovorans</name>
    <dbReference type="NCBI Taxonomy" id="45496"/>
    <lineage>
        <taxon>Bacteria</taxon>
        <taxon>Pseudomonadati</taxon>
        <taxon>Pseudomonadota</taxon>
        <taxon>Gammaproteobacteria</taxon>
        <taxon>Thiotrichales</taxon>
        <taxon>Piscirickettsiaceae</taxon>
        <taxon>Methylophaga</taxon>
    </lineage>
</organism>
<dbReference type="AlphaFoldDB" id="A0A1I3UED7"/>
<evidence type="ECO:0000313" key="1">
    <source>
        <dbReference type="EMBL" id="SFJ80137.1"/>
    </source>
</evidence>
<dbReference type="Proteomes" id="UP000198924">
    <property type="component" value="Unassembled WGS sequence"/>
</dbReference>
<protein>
    <recommendedName>
        <fullName evidence="3">Methyltransferase domain-containing protein</fullName>
    </recommendedName>
</protein>
<reference evidence="2" key="1">
    <citation type="submission" date="2016-10" db="EMBL/GenBank/DDBJ databases">
        <authorList>
            <person name="Varghese N."/>
            <person name="Submissions S."/>
        </authorList>
    </citation>
    <scope>NUCLEOTIDE SEQUENCE [LARGE SCALE GENOMIC DNA]</scope>
    <source>
        <strain evidence="2">DSM 11578</strain>
    </source>
</reference>
<evidence type="ECO:0000313" key="2">
    <source>
        <dbReference type="Proteomes" id="UP000198924"/>
    </source>
</evidence>